<reference evidence="7 8" key="1">
    <citation type="submission" date="2013-11" db="EMBL/GenBank/DDBJ databases">
        <title>Metagenomic analysis of a methanogenic consortium involved in long chain n-alkane degradation.</title>
        <authorList>
            <person name="Davidova I.A."/>
            <person name="Callaghan A.V."/>
            <person name="Wawrik B."/>
            <person name="Pruitt S."/>
            <person name="Marks C."/>
            <person name="Duncan K.E."/>
            <person name="Suflita J.M."/>
        </authorList>
    </citation>
    <scope>NUCLEOTIDE SEQUENCE [LARGE SCALE GENOMIC DNA]</scope>
    <source>
        <strain evidence="7 8">SPR</strain>
    </source>
</reference>
<dbReference type="PATRIC" id="fig|1429043.3.peg.1727"/>
<dbReference type="EC" id="2.1.1.200" evidence="5"/>
<dbReference type="Gene3D" id="1.10.8.590">
    <property type="match status" value="1"/>
</dbReference>
<dbReference type="AlphaFoldDB" id="A0A0D2J8S8"/>
<organism evidence="7 8">
    <name type="scientific">Dethiosulfatarculus sandiegensis</name>
    <dbReference type="NCBI Taxonomy" id="1429043"/>
    <lineage>
        <taxon>Bacteria</taxon>
        <taxon>Pseudomonadati</taxon>
        <taxon>Thermodesulfobacteriota</taxon>
        <taxon>Desulfarculia</taxon>
        <taxon>Desulfarculales</taxon>
        <taxon>Desulfarculaceae</taxon>
        <taxon>Dethiosulfatarculus</taxon>
    </lineage>
</organism>
<dbReference type="InterPro" id="IPR029028">
    <property type="entry name" value="Alpha/beta_knot_MTases"/>
</dbReference>
<accession>A0A0D2J8S8</accession>
<dbReference type="InterPro" id="IPR001537">
    <property type="entry name" value="SpoU_MeTrfase"/>
</dbReference>
<dbReference type="CDD" id="cd18093">
    <property type="entry name" value="SpoU-like_TrmJ"/>
    <property type="match status" value="1"/>
</dbReference>
<dbReference type="GO" id="GO:0005829">
    <property type="term" value="C:cytosol"/>
    <property type="evidence" value="ECO:0007669"/>
    <property type="project" value="TreeGrafter"/>
</dbReference>
<comment type="subunit">
    <text evidence="5">Homodimer.</text>
</comment>
<keyword evidence="5" id="KW-0963">Cytoplasm</keyword>
<dbReference type="Proteomes" id="UP000032233">
    <property type="component" value="Unassembled WGS sequence"/>
</dbReference>
<evidence type="ECO:0000256" key="3">
    <source>
        <dbReference type="ARBA" id="ARBA00022679"/>
    </source>
</evidence>
<comment type="function">
    <text evidence="5">Catalyzes the formation of 2'O-methylated cytidine (Cm32) or 2'O-methylated uridine (Um32) at position 32 in tRNA.</text>
</comment>
<name>A0A0D2J8S8_9BACT</name>
<sequence>MLQAFYVVLVRPRFPENIGAAARAVANMGLGGLKLVSPERMWPVPMQRLATDQGKPVLEAMEVYTGLKQALAECKGAMATTARLGTKRGRLLSPRTAAPQAVKQAHNGKFALVFGPEDRGLTTEEVDLCNMTVRIPTSESSSLNLAQSVIVLAYEIRIATLQEENHHSALAATSFPKPASLEEKEALKEHLKEALLAIGVLRKSNPSHFFRPFKNVLDRAGLSSREVRALRGIARQVLWLHRQIKNK</sequence>
<evidence type="ECO:0000313" key="8">
    <source>
        <dbReference type="Proteomes" id="UP000032233"/>
    </source>
</evidence>
<dbReference type="InterPro" id="IPR004384">
    <property type="entry name" value="RNA_MeTrfase_TrmJ/LasT"/>
</dbReference>
<feature type="domain" description="tRNA/rRNA methyltransferase SpoU type" evidence="6">
    <location>
        <begin position="5"/>
        <end position="154"/>
    </location>
</feature>
<dbReference type="FunCoup" id="A0A0D2J8S8">
    <property type="interactions" value="154"/>
</dbReference>
<comment type="subcellular location">
    <subcellularLocation>
        <location evidence="5">Cytoplasm</location>
    </subcellularLocation>
</comment>
<protein>
    <recommendedName>
        <fullName evidence="5">tRNA (cytidine/uridine-2'-O-)-methyltransferase TrmJ</fullName>
        <ecNumber evidence="5">2.1.1.200</ecNumber>
    </recommendedName>
    <alternativeName>
        <fullName evidence="5">tRNA (cytidine(32)/uridine(32)-2'-O)-methyltransferase</fullName>
    </alternativeName>
    <alternativeName>
        <fullName evidence="5">tRNA Cm32/Um32 methyltransferase</fullName>
    </alternativeName>
</protein>
<comment type="catalytic activity">
    <reaction evidence="5">
        <text>cytidine(32) in tRNA + S-adenosyl-L-methionine = 2'-O-methylcytidine(32) in tRNA + S-adenosyl-L-homocysteine + H(+)</text>
        <dbReference type="Rhea" id="RHEA:42932"/>
        <dbReference type="Rhea" id="RHEA-COMP:10288"/>
        <dbReference type="Rhea" id="RHEA-COMP:10289"/>
        <dbReference type="ChEBI" id="CHEBI:15378"/>
        <dbReference type="ChEBI" id="CHEBI:57856"/>
        <dbReference type="ChEBI" id="CHEBI:59789"/>
        <dbReference type="ChEBI" id="CHEBI:74495"/>
        <dbReference type="ChEBI" id="CHEBI:82748"/>
        <dbReference type="EC" id="2.1.1.200"/>
    </reaction>
</comment>
<dbReference type="Gene3D" id="3.40.1280.10">
    <property type="match status" value="1"/>
</dbReference>
<evidence type="ECO:0000256" key="1">
    <source>
        <dbReference type="ARBA" id="ARBA00007228"/>
    </source>
</evidence>
<dbReference type="GO" id="GO:0106339">
    <property type="term" value="F:tRNA (cytidine(32)-2'-O)-methyltransferase activity"/>
    <property type="evidence" value="ECO:0007669"/>
    <property type="project" value="RHEA"/>
</dbReference>
<dbReference type="EMBL" id="AZAC01000010">
    <property type="protein sequence ID" value="KIX14559.1"/>
    <property type="molecule type" value="Genomic_DNA"/>
</dbReference>
<keyword evidence="3 7" id="KW-0808">Transferase</keyword>
<dbReference type="GO" id="GO:0002128">
    <property type="term" value="P:tRNA nucleoside ribose methylation"/>
    <property type="evidence" value="ECO:0007669"/>
    <property type="project" value="TreeGrafter"/>
</dbReference>
<comment type="similarity">
    <text evidence="1">Belongs to the class IV-like SAM-binding methyltransferase superfamily. RNA methyltransferase TrmH family.</text>
</comment>
<evidence type="ECO:0000256" key="4">
    <source>
        <dbReference type="ARBA" id="ARBA00022691"/>
    </source>
</evidence>
<comment type="caution">
    <text evidence="7">The sequence shown here is derived from an EMBL/GenBank/DDBJ whole genome shotgun (WGS) entry which is preliminary data.</text>
</comment>
<dbReference type="PANTHER" id="PTHR42786:SF2">
    <property type="entry name" value="TRNA (CYTIDINE_URIDINE-2'-O-)-METHYLTRANSFERASE TRMJ"/>
    <property type="match status" value="1"/>
</dbReference>
<evidence type="ECO:0000259" key="6">
    <source>
        <dbReference type="Pfam" id="PF00588"/>
    </source>
</evidence>
<evidence type="ECO:0000256" key="2">
    <source>
        <dbReference type="ARBA" id="ARBA00022603"/>
    </source>
</evidence>
<dbReference type="STRING" id="1429043.X474_08170"/>
<keyword evidence="4 5" id="KW-0949">S-adenosyl-L-methionine</keyword>
<gene>
    <name evidence="5" type="primary">trmJ</name>
    <name evidence="7" type="ORF">X474_08170</name>
</gene>
<dbReference type="NCBIfam" id="TIGR00050">
    <property type="entry name" value="rRNA_methyl_1"/>
    <property type="match status" value="1"/>
</dbReference>
<dbReference type="PIRSF" id="PIRSF004808">
    <property type="entry name" value="LasT"/>
    <property type="match status" value="1"/>
</dbReference>
<dbReference type="InParanoid" id="A0A0D2J8S8"/>
<keyword evidence="8" id="KW-1185">Reference proteome</keyword>
<evidence type="ECO:0000313" key="7">
    <source>
        <dbReference type="EMBL" id="KIX14559.1"/>
    </source>
</evidence>
<dbReference type="Pfam" id="PF00588">
    <property type="entry name" value="SpoU_methylase"/>
    <property type="match status" value="1"/>
</dbReference>
<dbReference type="InterPro" id="IPR029026">
    <property type="entry name" value="tRNA_m1G_MTases_N"/>
</dbReference>
<dbReference type="GO" id="GO:0160206">
    <property type="term" value="F:tRNA (cytidine(32)/uridine(32)-2'-O)-methyltransferase activity"/>
    <property type="evidence" value="ECO:0007669"/>
    <property type="project" value="UniProtKB-EC"/>
</dbReference>
<proteinExistence type="inferred from homology"/>
<dbReference type="PANTHER" id="PTHR42786">
    <property type="entry name" value="TRNA/RRNA METHYLTRANSFERASE"/>
    <property type="match status" value="1"/>
</dbReference>
<dbReference type="GO" id="GO:0003723">
    <property type="term" value="F:RNA binding"/>
    <property type="evidence" value="ECO:0007669"/>
    <property type="project" value="InterPro"/>
</dbReference>
<keyword evidence="2 5" id="KW-0489">Methyltransferase</keyword>
<dbReference type="SUPFAM" id="SSF75217">
    <property type="entry name" value="alpha/beta knot"/>
    <property type="match status" value="1"/>
</dbReference>
<evidence type="ECO:0000256" key="5">
    <source>
        <dbReference type="RuleBase" id="RU362024"/>
    </source>
</evidence>
<comment type="catalytic activity">
    <reaction evidence="5">
        <text>uridine(32) in tRNA + S-adenosyl-L-methionine = 2'-O-methyluridine(32) in tRNA + S-adenosyl-L-homocysteine + H(+)</text>
        <dbReference type="Rhea" id="RHEA:42936"/>
        <dbReference type="Rhea" id="RHEA-COMP:10107"/>
        <dbReference type="Rhea" id="RHEA-COMP:10290"/>
        <dbReference type="ChEBI" id="CHEBI:15378"/>
        <dbReference type="ChEBI" id="CHEBI:57856"/>
        <dbReference type="ChEBI" id="CHEBI:59789"/>
        <dbReference type="ChEBI" id="CHEBI:65315"/>
        <dbReference type="ChEBI" id="CHEBI:74478"/>
        <dbReference type="EC" id="2.1.1.200"/>
    </reaction>
</comment>
<keyword evidence="5" id="KW-0819">tRNA processing</keyword>